<dbReference type="RefSeq" id="WP_223911466.1">
    <property type="nucleotide sequence ID" value="NZ_AP025017.1"/>
</dbReference>
<accession>A0ABM7U9B2</accession>
<sequence length="106" mass="10907">MSGPSTGETGPGAGRGRGGGSQAPAGDGTGAGIGEDSRPTSGRRRRRRVVALSQRDRRRVAQGLEPEDLARADYDSDALTTARGSERGGGAANDARLLADVPPHWQ</sequence>
<dbReference type="EMBL" id="AP025017">
    <property type="protein sequence ID" value="BDA63989.1"/>
    <property type="molecule type" value="Genomic_DNA"/>
</dbReference>
<keyword evidence="3" id="KW-1185">Reference proteome</keyword>
<feature type="compositionally biased region" description="Gly residues" evidence="1">
    <location>
        <begin position="9"/>
        <end position="33"/>
    </location>
</feature>
<protein>
    <recommendedName>
        <fullName evidence="4">Transcriptional regulator</fullName>
    </recommendedName>
</protein>
<proteinExistence type="predicted"/>
<evidence type="ECO:0000313" key="2">
    <source>
        <dbReference type="EMBL" id="BDA63989.1"/>
    </source>
</evidence>
<dbReference type="Proteomes" id="UP000824496">
    <property type="component" value="Chromosome"/>
</dbReference>
<gene>
    <name evidence="2" type="ORF">MANAM107_08230</name>
</gene>
<organism evidence="2 3">
    <name type="scientific">Actinomyces capricornis</name>
    <dbReference type="NCBI Taxonomy" id="2755559"/>
    <lineage>
        <taxon>Bacteria</taxon>
        <taxon>Bacillati</taxon>
        <taxon>Actinomycetota</taxon>
        <taxon>Actinomycetes</taxon>
        <taxon>Actinomycetales</taxon>
        <taxon>Actinomycetaceae</taxon>
        <taxon>Actinomyces</taxon>
    </lineage>
</organism>
<name>A0ABM7U9B2_9ACTO</name>
<evidence type="ECO:0008006" key="4">
    <source>
        <dbReference type="Google" id="ProtNLM"/>
    </source>
</evidence>
<evidence type="ECO:0000256" key="1">
    <source>
        <dbReference type="SAM" id="MobiDB-lite"/>
    </source>
</evidence>
<feature type="region of interest" description="Disordered" evidence="1">
    <location>
        <begin position="1"/>
        <end position="106"/>
    </location>
</feature>
<evidence type="ECO:0000313" key="3">
    <source>
        <dbReference type="Proteomes" id="UP000824496"/>
    </source>
</evidence>
<reference evidence="2 3" key="1">
    <citation type="submission" date="2021-08" db="EMBL/GenBank/DDBJ databases">
        <title>Whole genome sequence of novel Actinomyces species strain MAS-1.</title>
        <authorList>
            <person name="Saito M."/>
            <person name="Kuwahara N."/>
            <person name="Takizawa T."/>
            <person name="Gotouda H."/>
            <person name="Ochiai T."/>
        </authorList>
    </citation>
    <scope>NUCLEOTIDE SEQUENCE [LARGE SCALE GENOMIC DNA]</scope>
    <source>
        <strain evidence="2 3">MAS-1</strain>
    </source>
</reference>